<dbReference type="EMBL" id="JPRH01000003">
    <property type="protein sequence ID" value="KFF12979.1"/>
    <property type="molecule type" value="Genomic_DNA"/>
</dbReference>
<dbReference type="eggNOG" id="ENOG5031B15">
    <property type="taxonomic scope" value="Bacteria"/>
</dbReference>
<organism evidence="2 3">
    <name type="scientific">Chryseobacterium soli</name>
    <dbReference type="NCBI Taxonomy" id="445961"/>
    <lineage>
        <taxon>Bacteria</taxon>
        <taxon>Pseudomonadati</taxon>
        <taxon>Bacteroidota</taxon>
        <taxon>Flavobacteriia</taxon>
        <taxon>Flavobacteriales</taxon>
        <taxon>Weeksellaceae</taxon>
        <taxon>Chryseobacterium group</taxon>
        <taxon>Chryseobacterium</taxon>
    </lineage>
</organism>
<dbReference type="Proteomes" id="UP000028705">
    <property type="component" value="Unassembled WGS sequence"/>
</dbReference>
<keyword evidence="3" id="KW-1185">Reference proteome</keyword>
<feature type="chain" id="PRO_5001802245" evidence="1">
    <location>
        <begin position="19"/>
        <end position="212"/>
    </location>
</feature>
<protein>
    <submittedName>
        <fullName evidence="2">Uncharacterized protein</fullName>
    </submittedName>
</protein>
<dbReference type="OrthoDB" id="86940at2"/>
<dbReference type="AlphaFoldDB" id="A0A086A8G5"/>
<comment type="caution">
    <text evidence="2">The sequence shown here is derived from an EMBL/GenBank/DDBJ whole genome shotgun (WGS) entry which is preliminary data.</text>
</comment>
<name>A0A086A8G5_9FLAO</name>
<accession>A0A086A8G5</accession>
<feature type="signal peptide" evidence="1">
    <location>
        <begin position="1"/>
        <end position="18"/>
    </location>
</feature>
<evidence type="ECO:0000313" key="2">
    <source>
        <dbReference type="EMBL" id="KFF12979.1"/>
    </source>
</evidence>
<evidence type="ECO:0000313" key="3">
    <source>
        <dbReference type="Proteomes" id="UP000028705"/>
    </source>
</evidence>
<keyword evidence="1" id="KW-0732">Signal</keyword>
<sequence>MNKLFFLLSVAISTFCFAQKEFQPAGSEIIETVDGDLDGDKIPEKVIIYNTKDTTDMGNIREIQILKKVSGKWTMLEKSRNAILESNGGGMMGDPYQGIIIKNNILEITQAGGSSWKWGYSDKYRFQNGHFELIGYSSTYGKPEEYFTDVDFNLSTGQLVYNKEVESTGSSDNGKSEKEVYIKKGLKINLQNRNQKEQRKIILPKTKATVYI</sequence>
<dbReference type="STRING" id="445961.IW15_09390"/>
<dbReference type="RefSeq" id="WP_034710725.1">
    <property type="nucleotide sequence ID" value="NZ_JPRH01000003.1"/>
</dbReference>
<reference evidence="2 3" key="1">
    <citation type="submission" date="2014-07" db="EMBL/GenBank/DDBJ databases">
        <title>Genome of Chryseobacterium soli DSM 19298.</title>
        <authorList>
            <person name="Stropko S.J."/>
            <person name="Pipes S.E."/>
            <person name="Newman J."/>
        </authorList>
    </citation>
    <scope>NUCLEOTIDE SEQUENCE [LARGE SCALE GENOMIC DNA]</scope>
    <source>
        <strain evidence="2 3">DSM 19298</strain>
    </source>
</reference>
<evidence type="ECO:0000256" key="1">
    <source>
        <dbReference type="SAM" id="SignalP"/>
    </source>
</evidence>
<gene>
    <name evidence="2" type="ORF">IW15_09390</name>
</gene>
<proteinExistence type="predicted"/>